<proteinExistence type="predicted"/>
<dbReference type="RefSeq" id="WP_170105049.1">
    <property type="nucleotide sequence ID" value="NZ_CP051672.1"/>
</dbReference>
<evidence type="ECO:0000256" key="3">
    <source>
        <dbReference type="SAM" id="Phobius"/>
    </source>
</evidence>
<organism evidence="5 6">
    <name type="scientific">Parabacteroides distasonis</name>
    <dbReference type="NCBI Taxonomy" id="823"/>
    <lineage>
        <taxon>Bacteria</taxon>
        <taxon>Pseudomonadati</taxon>
        <taxon>Bacteroidota</taxon>
        <taxon>Bacteroidia</taxon>
        <taxon>Bacteroidales</taxon>
        <taxon>Tannerellaceae</taxon>
        <taxon>Parabacteroides</taxon>
    </lineage>
</organism>
<evidence type="ECO:0000313" key="6">
    <source>
        <dbReference type="Proteomes" id="UP000501982"/>
    </source>
</evidence>
<gene>
    <name evidence="5" type="ORF">HHO38_03110</name>
</gene>
<protein>
    <submittedName>
        <fullName evidence="5">Glycosyltransferase</fullName>
    </submittedName>
</protein>
<dbReference type="PANTHER" id="PTHR22916">
    <property type="entry name" value="GLYCOSYLTRANSFERASE"/>
    <property type="match status" value="1"/>
</dbReference>
<dbReference type="AlphaFoldDB" id="A0A7L5E9A8"/>
<feature type="domain" description="Glycosyltransferase 2-like" evidence="4">
    <location>
        <begin position="8"/>
        <end position="172"/>
    </location>
</feature>
<dbReference type="InterPro" id="IPR029044">
    <property type="entry name" value="Nucleotide-diphossugar_trans"/>
</dbReference>
<dbReference type="Gene3D" id="3.90.550.10">
    <property type="entry name" value="Spore Coat Polysaccharide Biosynthesis Protein SpsA, Chain A"/>
    <property type="match status" value="1"/>
</dbReference>
<dbReference type="InterPro" id="IPR001173">
    <property type="entry name" value="Glyco_trans_2-like"/>
</dbReference>
<keyword evidence="3" id="KW-1133">Transmembrane helix</keyword>
<keyword evidence="3" id="KW-0472">Membrane</keyword>
<reference evidence="5 6" key="1">
    <citation type="submission" date="2020-04" db="EMBL/GenBank/DDBJ databases">
        <title>Complete Genomes and Methylome analysis of CBBP consortium that reverse antibiotic-induced susceptibility to vancomycin-resistant Enterococcus faecium infection.</title>
        <authorList>
            <person name="Fomenkov A."/>
            <person name="Zhang Z."/>
            <person name="Pamer E."/>
            <person name="Roberts R.J."/>
        </authorList>
    </citation>
    <scope>NUCLEOTIDE SEQUENCE [LARGE SCALE GENOMIC DNA]</scope>
    <source>
        <strain evidence="6">CBBP</strain>
    </source>
</reference>
<dbReference type="SUPFAM" id="SSF53448">
    <property type="entry name" value="Nucleotide-diphospho-sugar transferases"/>
    <property type="match status" value="1"/>
</dbReference>
<keyword evidence="1" id="KW-0328">Glycosyltransferase</keyword>
<keyword evidence="2 5" id="KW-0808">Transferase</keyword>
<evidence type="ECO:0000256" key="2">
    <source>
        <dbReference type="ARBA" id="ARBA00022679"/>
    </source>
</evidence>
<keyword evidence="3" id="KW-0812">Transmembrane</keyword>
<dbReference type="GO" id="GO:0016758">
    <property type="term" value="F:hexosyltransferase activity"/>
    <property type="evidence" value="ECO:0007669"/>
    <property type="project" value="UniProtKB-ARBA"/>
</dbReference>
<accession>A0A7L5E9A8</accession>
<evidence type="ECO:0000313" key="5">
    <source>
        <dbReference type="EMBL" id="QJE27384.1"/>
    </source>
</evidence>
<dbReference type="PANTHER" id="PTHR22916:SF51">
    <property type="entry name" value="GLYCOSYLTRANSFERASE EPSH-RELATED"/>
    <property type="match status" value="1"/>
</dbReference>
<dbReference type="EMBL" id="CP051672">
    <property type="protein sequence ID" value="QJE27384.1"/>
    <property type="molecule type" value="Genomic_DNA"/>
</dbReference>
<feature type="transmembrane region" description="Helical" evidence="3">
    <location>
        <begin position="317"/>
        <end position="337"/>
    </location>
</feature>
<dbReference type="Proteomes" id="UP000501982">
    <property type="component" value="Chromosome"/>
</dbReference>
<dbReference type="CDD" id="cd00761">
    <property type="entry name" value="Glyco_tranf_GTA_type"/>
    <property type="match status" value="1"/>
</dbReference>
<evidence type="ECO:0000259" key="4">
    <source>
        <dbReference type="Pfam" id="PF00535"/>
    </source>
</evidence>
<sequence>MNESPLISVIVPVYKVESYLPKCLDSILAQTFEDFELLLIDDGSPDRCGEICDECAGRDERVRVFHQENAGLSCARNTGLRHARGTYIAFVDSDDYITADYLESLCEMLPANKECIGVVVGGFDKLLPDGSLERIHVPERDLSPEMYGCFLTELMGKHVMYACMKLYDNRLIRKWKLQFVPSISGLEDMLFMLDYLAYADFVSIRDCSGYVYRVGYSMDTLSRCIKDFPSEYGAFSQFLSRVCLFKEKYRLEDRSLSKTWDSLTVFFHKILLAIYKEENAYTQEERLFFLRQLLFSDGSWIREYFLPQYKADRLGKFLLVHVGAGAFDAWMSLLTGIRFKYMFGARK</sequence>
<dbReference type="Pfam" id="PF00535">
    <property type="entry name" value="Glycos_transf_2"/>
    <property type="match status" value="1"/>
</dbReference>
<name>A0A7L5E9A8_PARDI</name>
<evidence type="ECO:0000256" key="1">
    <source>
        <dbReference type="ARBA" id="ARBA00022676"/>
    </source>
</evidence>